<keyword evidence="1" id="KW-1015">Disulfide bond</keyword>
<accession>A0A0D8X927</accession>
<dbReference type="EMBL" id="KN717727">
    <property type="protein sequence ID" value="KJH40139.1"/>
    <property type="molecule type" value="Genomic_DNA"/>
</dbReference>
<dbReference type="Pfam" id="PF00089">
    <property type="entry name" value="Trypsin"/>
    <property type="match status" value="1"/>
</dbReference>
<dbReference type="SMART" id="SM00020">
    <property type="entry name" value="Tryp_SPc"/>
    <property type="match status" value="1"/>
</dbReference>
<dbReference type="Gene3D" id="2.40.10.10">
    <property type="entry name" value="Trypsin-like serine proteases"/>
    <property type="match status" value="1"/>
</dbReference>
<dbReference type="Proteomes" id="UP000053766">
    <property type="component" value="Unassembled WGS sequence"/>
</dbReference>
<reference evidence="5" key="2">
    <citation type="journal article" date="2016" name="Sci. Rep.">
        <title>Dictyocaulus viviparus genome, variome and transcriptome elucidate lungworm biology and support future intervention.</title>
        <authorList>
            <person name="McNulty S.N."/>
            <person name="Strube C."/>
            <person name="Rosa B.A."/>
            <person name="Martin J.C."/>
            <person name="Tyagi R."/>
            <person name="Choi Y.J."/>
            <person name="Wang Q."/>
            <person name="Hallsworth Pepin K."/>
            <person name="Zhang X."/>
            <person name="Ozersky P."/>
            <person name="Wilson R.K."/>
            <person name="Sternberg P.W."/>
            <person name="Gasser R.B."/>
            <person name="Mitreva M."/>
        </authorList>
    </citation>
    <scope>NUCLEOTIDE SEQUENCE [LARGE SCALE GENOMIC DNA]</scope>
    <source>
        <strain evidence="5">HannoverDv2000</strain>
    </source>
</reference>
<dbReference type="PANTHER" id="PTHR24253">
    <property type="entry name" value="TRANSMEMBRANE PROTEASE SERINE"/>
    <property type="match status" value="1"/>
</dbReference>
<dbReference type="PROSITE" id="PS50240">
    <property type="entry name" value="TRYPSIN_DOM"/>
    <property type="match status" value="1"/>
</dbReference>
<feature type="signal peptide" evidence="2">
    <location>
        <begin position="1"/>
        <end position="19"/>
    </location>
</feature>
<reference evidence="4 5" key="1">
    <citation type="submission" date="2013-11" db="EMBL/GenBank/DDBJ databases">
        <title>Draft genome of the bovine lungworm Dictyocaulus viviparus.</title>
        <authorList>
            <person name="Mitreva M."/>
        </authorList>
    </citation>
    <scope>NUCLEOTIDE SEQUENCE [LARGE SCALE GENOMIC DNA]</scope>
    <source>
        <strain evidence="4 5">HannoverDv2000</strain>
    </source>
</reference>
<dbReference type="PROSITE" id="PS00134">
    <property type="entry name" value="TRYPSIN_HIS"/>
    <property type="match status" value="1"/>
</dbReference>
<dbReference type="GO" id="GO:0004252">
    <property type="term" value="F:serine-type endopeptidase activity"/>
    <property type="evidence" value="ECO:0007669"/>
    <property type="project" value="InterPro"/>
</dbReference>
<organism evidence="4 5">
    <name type="scientific">Dictyocaulus viviparus</name>
    <name type="common">Bovine lungworm</name>
    <dbReference type="NCBI Taxonomy" id="29172"/>
    <lineage>
        <taxon>Eukaryota</taxon>
        <taxon>Metazoa</taxon>
        <taxon>Ecdysozoa</taxon>
        <taxon>Nematoda</taxon>
        <taxon>Chromadorea</taxon>
        <taxon>Rhabditida</taxon>
        <taxon>Rhabditina</taxon>
        <taxon>Rhabditomorpha</taxon>
        <taxon>Strongyloidea</taxon>
        <taxon>Metastrongylidae</taxon>
        <taxon>Dictyocaulus</taxon>
    </lineage>
</organism>
<evidence type="ECO:0000259" key="3">
    <source>
        <dbReference type="PROSITE" id="PS50240"/>
    </source>
</evidence>
<dbReference type="InterPro" id="IPR018114">
    <property type="entry name" value="TRYPSIN_HIS"/>
</dbReference>
<dbReference type="SUPFAM" id="SSF50494">
    <property type="entry name" value="Trypsin-like serine proteases"/>
    <property type="match status" value="1"/>
</dbReference>
<dbReference type="InterPro" id="IPR009003">
    <property type="entry name" value="Peptidase_S1_PA"/>
</dbReference>
<dbReference type="PANTHER" id="PTHR24253:SF153">
    <property type="entry name" value="SERINE PROTEASE HEPSIN"/>
    <property type="match status" value="1"/>
</dbReference>
<dbReference type="InterPro" id="IPR043504">
    <property type="entry name" value="Peptidase_S1_PA_chymotrypsin"/>
</dbReference>
<keyword evidence="5" id="KW-1185">Reference proteome</keyword>
<proteinExistence type="predicted"/>
<feature type="chain" id="PRO_5002335407" evidence="2">
    <location>
        <begin position="20"/>
        <end position="270"/>
    </location>
</feature>
<name>A0A0D8X927_DICVI</name>
<dbReference type="AlphaFoldDB" id="A0A0D8X927"/>
<evidence type="ECO:0000256" key="2">
    <source>
        <dbReference type="SAM" id="SignalP"/>
    </source>
</evidence>
<keyword evidence="2" id="KW-0732">Signal</keyword>
<evidence type="ECO:0000313" key="4">
    <source>
        <dbReference type="EMBL" id="KJH40139.1"/>
    </source>
</evidence>
<sequence length="270" mass="30241">MGPIMALILLFEAFYIVNSARNITVYDPPYRGVICGQQVLHSLQKRAIGGRDVEEPKYPWTVLIVGPNTRCSGTLISSRHVLTAAHCLTRKILQETRCVHQHLPTTDIYVYPGSFIFYTGNHVNSYTRHRVVKTTVHPEYLCHNRYCNLALAEISPQVGLLGRPICLPNPDEDVQRGDVLKATGFDHQPRRYGDIYQLREVNLTISNVDEVNFELHVHDKVGGVCNSDSGGPLFKTNDSKSTVVGITSFPTGCPSEPYHCICFVKEELSD</sequence>
<dbReference type="STRING" id="29172.A0A0D8X927"/>
<evidence type="ECO:0000256" key="1">
    <source>
        <dbReference type="ARBA" id="ARBA00023157"/>
    </source>
</evidence>
<dbReference type="OrthoDB" id="7754674at2759"/>
<dbReference type="GO" id="GO:0006508">
    <property type="term" value="P:proteolysis"/>
    <property type="evidence" value="ECO:0007669"/>
    <property type="project" value="InterPro"/>
</dbReference>
<dbReference type="InterPro" id="IPR001254">
    <property type="entry name" value="Trypsin_dom"/>
</dbReference>
<dbReference type="InterPro" id="IPR001314">
    <property type="entry name" value="Peptidase_S1A"/>
</dbReference>
<evidence type="ECO:0000313" key="5">
    <source>
        <dbReference type="Proteomes" id="UP000053766"/>
    </source>
</evidence>
<protein>
    <submittedName>
        <fullName evidence="4">Trypsin</fullName>
    </submittedName>
</protein>
<feature type="domain" description="Peptidase S1" evidence="3">
    <location>
        <begin position="47"/>
        <end position="270"/>
    </location>
</feature>
<gene>
    <name evidence="4" type="ORF">DICVIV_13931</name>
</gene>
<dbReference type="PRINTS" id="PR00722">
    <property type="entry name" value="CHYMOTRYPSIN"/>
</dbReference>